<dbReference type="AlphaFoldDB" id="A0A0V1LKY1"/>
<comment type="caution">
    <text evidence="1">The sequence shown here is derived from an EMBL/GenBank/DDBJ whole genome shotgun (WGS) entry which is preliminary data.</text>
</comment>
<proteinExistence type="predicted"/>
<evidence type="ECO:0000313" key="1">
    <source>
        <dbReference type="EMBL" id="KRZ60161.1"/>
    </source>
</evidence>
<keyword evidence="2" id="KW-1185">Reference proteome</keyword>
<accession>A0A0V1LKY1</accession>
<reference evidence="1 2" key="1">
    <citation type="submission" date="2015-05" db="EMBL/GenBank/DDBJ databases">
        <title>Evolution of Trichinella species and genotypes.</title>
        <authorList>
            <person name="Korhonen P.K."/>
            <person name="Edoardo P."/>
            <person name="Giuseppe L.R."/>
            <person name="Gasser R.B."/>
        </authorList>
    </citation>
    <scope>NUCLEOTIDE SEQUENCE [LARGE SCALE GENOMIC DNA]</scope>
    <source>
        <strain evidence="1">ISS10</strain>
    </source>
</reference>
<name>A0A0V1LKY1_9BILA</name>
<evidence type="ECO:0000313" key="2">
    <source>
        <dbReference type="Proteomes" id="UP000054721"/>
    </source>
</evidence>
<organism evidence="1 2">
    <name type="scientific">Trichinella nativa</name>
    <dbReference type="NCBI Taxonomy" id="6335"/>
    <lineage>
        <taxon>Eukaryota</taxon>
        <taxon>Metazoa</taxon>
        <taxon>Ecdysozoa</taxon>
        <taxon>Nematoda</taxon>
        <taxon>Enoplea</taxon>
        <taxon>Dorylaimia</taxon>
        <taxon>Trichinellida</taxon>
        <taxon>Trichinellidae</taxon>
        <taxon>Trichinella</taxon>
    </lineage>
</organism>
<dbReference type="Proteomes" id="UP000054721">
    <property type="component" value="Unassembled WGS sequence"/>
</dbReference>
<gene>
    <name evidence="1" type="ORF">T02_3981</name>
</gene>
<dbReference type="EMBL" id="JYDW01000032">
    <property type="protein sequence ID" value="KRZ60161.1"/>
    <property type="molecule type" value="Genomic_DNA"/>
</dbReference>
<dbReference type="OrthoDB" id="10436506at2759"/>
<sequence>MSEYRHITQLLTNQFEKRLLICIIWKIYLFRSIVLFQLTDSSINISWDVILVKYLANVLQHTLRDEWNFPRCEVLDQLESTQQNRSQPGQIKAQLIILIDKRRLHAWRQISLRKIDEQFLMYVLSHFL</sequence>
<protein>
    <submittedName>
        <fullName evidence="1">Uncharacterized protein</fullName>
    </submittedName>
</protein>